<dbReference type="PROSITE" id="PS50297">
    <property type="entry name" value="ANK_REP_REGION"/>
    <property type="match status" value="3"/>
</dbReference>
<reference evidence="6 7" key="1">
    <citation type="submission" date="2019-07" db="EMBL/GenBank/DDBJ databases">
        <title>Genomes of Cafeteria roenbergensis.</title>
        <authorList>
            <person name="Fischer M.G."/>
            <person name="Hackl T."/>
            <person name="Roman M."/>
        </authorList>
    </citation>
    <scope>NUCLEOTIDE SEQUENCE [LARGE SCALE GENOMIC DNA]</scope>
    <source>
        <strain evidence="4 7">BVI</strain>
        <strain evidence="5 6">E4-10P</strain>
    </source>
</reference>
<evidence type="ECO:0000256" key="1">
    <source>
        <dbReference type="ARBA" id="ARBA00022737"/>
    </source>
</evidence>
<feature type="repeat" description="ANK" evidence="3">
    <location>
        <begin position="73"/>
        <end position="105"/>
    </location>
</feature>
<evidence type="ECO:0000256" key="2">
    <source>
        <dbReference type="ARBA" id="ARBA00023043"/>
    </source>
</evidence>
<dbReference type="Pfam" id="PF00023">
    <property type="entry name" value="Ank"/>
    <property type="match status" value="1"/>
</dbReference>
<evidence type="ECO:0000313" key="4">
    <source>
        <dbReference type="EMBL" id="KAA0151659.1"/>
    </source>
</evidence>
<dbReference type="Proteomes" id="UP000322899">
    <property type="component" value="Unassembled WGS sequence"/>
</dbReference>
<proteinExistence type="predicted"/>
<name>A0A5A8CG54_CAFRO</name>
<comment type="caution">
    <text evidence="4">The sequence shown here is derived from an EMBL/GenBank/DDBJ whole genome shotgun (WGS) entry which is preliminary data.</text>
</comment>
<feature type="repeat" description="ANK" evidence="3">
    <location>
        <begin position="107"/>
        <end position="139"/>
    </location>
</feature>
<dbReference type="PRINTS" id="PR01415">
    <property type="entry name" value="ANKYRIN"/>
</dbReference>
<dbReference type="SUPFAM" id="SSF48403">
    <property type="entry name" value="Ankyrin repeat"/>
    <property type="match status" value="1"/>
</dbReference>
<evidence type="ECO:0000313" key="5">
    <source>
        <dbReference type="EMBL" id="KAA0176142.1"/>
    </source>
</evidence>
<dbReference type="Pfam" id="PF12796">
    <property type="entry name" value="Ank_2"/>
    <property type="match status" value="1"/>
</dbReference>
<keyword evidence="2 3" id="KW-0040">ANK repeat</keyword>
<dbReference type="OrthoDB" id="188462at2759"/>
<evidence type="ECO:0000256" key="3">
    <source>
        <dbReference type="PROSITE-ProRule" id="PRU00023"/>
    </source>
</evidence>
<gene>
    <name evidence="5" type="ORF">FNF27_02530</name>
    <name evidence="4" type="ORF">FNF29_04345</name>
</gene>
<accession>A0A5A8CG54</accession>
<evidence type="ECO:0000313" key="7">
    <source>
        <dbReference type="Proteomes" id="UP000323011"/>
    </source>
</evidence>
<feature type="repeat" description="ANK" evidence="3">
    <location>
        <begin position="37"/>
        <end position="69"/>
    </location>
</feature>
<evidence type="ECO:0000313" key="6">
    <source>
        <dbReference type="Proteomes" id="UP000322899"/>
    </source>
</evidence>
<dbReference type="AlphaFoldDB" id="A0A5A8CG54"/>
<keyword evidence="7" id="KW-1185">Reference proteome</keyword>
<sequence length="206" mass="20897">MDAAAGRLLMQAASSGDAEAVRAHIAAGAPVDFADATGSTALHVAVSEGLTGVVSVLLRGGANIDARTSLEGGGGTPLHLAILSGQPDIAATLIQAGADVDAEEFGSGKTPLILAAEHGLLSVAAELLAAGCDEERCDTDGFNAAFWAKHKRLAGWERLGGVPSARAPSMEELLLDLGQRRMAMVAVGAKLKPAKKAKGKAKKKAR</sequence>
<dbReference type="InterPro" id="IPR036770">
    <property type="entry name" value="Ankyrin_rpt-contain_sf"/>
</dbReference>
<organism evidence="4 7">
    <name type="scientific">Cafeteria roenbergensis</name>
    <name type="common">Marine flagellate</name>
    <dbReference type="NCBI Taxonomy" id="33653"/>
    <lineage>
        <taxon>Eukaryota</taxon>
        <taxon>Sar</taxon>
        <taxon>Stramenopiles</taxon>
        <taxon>Bigyra</taxon>
        <taxon>Opalozoa</taxon>
        <taxon>Bicosoecida</taxon>
        <taxon>Cafeteriaceae</taxon>
        <taxon>Cafeteria</taxon>
    </lineage>
</organism>
<dbReference type="OMA" id="MAGADWE"/>
<keyword evidence="1" id="KW-0677">Repeat</keyword>
<dbReference type="PROSITE" id="PS50088">
    <property type="entry name" value="ANK_REPEAT"/>
    <property type="match status" value="3"/>
</dbReference>
<dbReference type="InterPro" id="IPR002110">
    <property type="entry name" value="Ankyrin_rpt"/>
</dbReference>
<dbReference type="EMBL" id="VLTN01000025">
    <property type="protein sequence ID" value="KAA0151659.1"/>
    <property type="molecule type" value="Genomic_DNA"/>
</dbReference>
<dbReference type="PANTHER" id="PTHR24171">
    <property type="entry name" value="ANKYRIN REPEAT DOMAIN-CONTAINING PROTEIN 39-RELATED"/>
    <property type="match status" value="1"/>
</dbReference>
<protein>
    <submittedName>
        <fullName evidence="4">Uncharacterized protein</fullName>
    </submittedName>
</protein>
<dbReference type="EMBL" id="VLTO01000010">
    <property type="protein sequence ID" value="KAA0176142.1"/>
    <property type="molecule type" value="Genomic_DNA"/>
</dbReference>
<dbReference type="Gene3D" id="1.25.40.20">
    <property type="entry name" value="Ankyrin repeat-containing domain"/>
    <property type="match status" value="2"/>
</dbReference>
<dbReference type="SMART" id="SM00248">
    <property type="entry name" value="ANK"/>
    <property type="match status" value="3"/>
</dbReference>
<dbReference type="Proteomes" id="UP000323011">
    <property type="component" value="Unassembled WGS sequence"/>
</dbReference>